<protein>
    <submittedName>
        <fullName evidence="1">Uncharacterized protein</fullName>
    </submittedName>
</protein>
<sequence>MCVILIKHWWVPNEITTHYSKKERKEKKFLNLNFNILLMYFLKFKKQKKKK</sequence>
<gene>
    <name evidence="1" type="ORF">RB653_004637</name>
</gene>
<accession>A0AAN7U6L8</accession>
<dbReference type="AlphaFoldDB" id="A0AAN7U6L8"/>
<reference evidence="1 2" key="1">
    <citation type="submission" date="2023-11" db="EMBL/GenBank/DDBJ databases">
        <title>Dfirmibasis_genome.</title>
        <authorList>
            <person name="Edelbroek B."/>
            <person name="Kjellin J."/>
            <person name="Jerlstrom-Hultqvist J."/>
            <person name="Soderbom F."/>
        </authorList>
    </citation>
    <scope>NUCLEOTIDE SEQUENCE [LARGE SCALE GENOMIC DNA]</scope>
    <source>
        <strain evidence="1 2">TNS-C-14</strain>
    </source>
</reference>
<comment type="caution">
    <text evidence="1">The sequence shown here is derived from an EMBL/GenBank/DDBJ whole genome shotgun (WGS) entry which is preliminary data.</text>
</comment>
<evidence type="ECO:0000313" key="2">
    <source>
        <dbReference type="Proteomes" id="UP001344447"/>
    </source>
</evidence>
<evidence type="ECO:0000313" key="1">
    <source>
        <dbReference type="EMBL" id="KAK5583047.1"/>
    </source>
</evidence>
<proteinExistence type="predicted"/>
<organism evidence="1 2">
    <name type="scientific">Dictyostelium firmibasis</name>
    <dbReference type="NCBI Taxonomy" id="79012"/>
    <lineage>
        <taxon>Eukaryota</taxon>
        <taxon>Amoebozoa</taxon>
        <taxon>Evosea</taxon>
        <taxon>Eumycetozoa</taxon>
        <taxon>Dictyostelia</taxon>
        <taxon>Dictyosteliales</taxon>
        <taxon>Dictyosteliaceae</taxon>
        <taxon>Dictyostelium</taxon>
    </lineage>
</organism>
<dbReference type="EMBL" id="JAVFKY010000001">
    <property type="protein sequence ID" value="KAK5583047.1"/>
    <property type="molecule type" value="Genomic_DNA"/>
</dbReference>
<dbReference type="Proteomes" id="UP001344447">
    <property type="component" value="Unassembled WGS sequence"/>
</dbReference>
<name>A0AAN7U6L8_9MYCE</name>
<keyword evidence="2" id="KW-1185">Reference proteome</keyword>